<evidence type="ECO:0000313" key="9">
    <source>
        <dbReference type="Proteomes" id="UP000595278"/>
    </source>
</evidence>
<protein>
    <submittedName>
        <fullName evidence="8">RNA-binding protein</fullName>
    </submittedName>
</protein>
<dbReference type="GO" id="GO:0003723">
    <property type="term" value="F:RNA binding"/>
    <property type="evidence" value="ECO:0007669"/>
    <property type="project" value="UniProtKB-KW"/>
</dbReference>
<dbReference type="InterPro" id="IPR037214">
    <property type="entry name" value="TROVE_dom_sf"/>
</dbReference>
<dbReference type="InterPro" id="IPR056800">
    <property type="entry name" value="vWA_Ro60"/>
</dbReference>
<dbReference type="GO" id="GO:0005737">
    <property type="term" value="C:cytoplasm"/>
    <property type="evidence" value="ECO:0007669"/>
    <property type="project" value="UniProtKB-SubCell"/>
</dbReference>
<keyword evidence="3" id="KW-0963">Cytoplasm</keyword>
<dbReference type="InterPro" id="IPR036465">
    <property type="entry name" value="vWFA_dom_sf"/>
</dbReference>
<keyword evidence="6" id="KW-0687">Ribonucleoprotein</keyword>
<dbReference type="InterPro" id="IPR008858">
    <property type="entry name" value="TROVE_dom"/>
</dbReference>
<accession>A0A974NGN2</accession>
<dbReference type="Pfam" id="PF25045">
    <property type="entry name" value="vWA_Ro60"/>
    <property type="match status" value="1"/>
</dbReference>
<proteinExistence type="inferred from homology"/>
<dbReference type="SUPFAM" id="SSF53300">
    <property type="entry name" value="vWA-like"/>
    <property type="match status" value="1"/>
</dbReference>
<dbReference type="Proteomes" id="UP000595278">
    <property type="component" value="Chromosome"/>
</dbReference>
<dbReference type="PANTHER" id="PTHR14202">
    <property type="entry name" value="60 KDA RIBONUCLEOPROTEIN SSA/RO"/>
    <property type="match status" value="1"/>
</dbReference>
<dbReference type="SUPFAM" id="SSF140864">
    <property type="entry name" value="TROVE domain-like"/>
    <property type="match status" value="1"/>
</dbReference>
<evidence type="ECO:0000256" key="3">
    <source>
        <dbReference type="ARBA" id="ARBA00022490"/>
    </source>
</evidence>
<keyword evidence="5" id="KW-0694">RNA-binding</keyword>
<evidence type="ECO:0000259" key="7">
    <source>
        <dbReference type="PROSITE" id="PS50988"/>
    </source>
</evidence>
<evidence type="ECO:0000256" key="4">
    <source>
        <dbReference type="ARBA" id="ARBA00022723"/>
    </source>
</evidence>
<evidence type="ECO:0000256" key="2">
    <source>
        <dbReference type="ARBA" id="ARBA00007814"/>
    </source>
</evidence>
<organism evidence="8 9">
    <name type="scientific">Entomomonas asaccharolytica</name>
    <dbReference type="NCBI Taxonomy" id="2785331"/>
    <lineage>
        <taxon>Bacteria</taxon>
        <taxon>Pseudomonadati</taxon>
        <taxon>Pseudomonadota</taxon>
        <taxon>Gammaproteobacteria</taxon>
        <taxon>Pseudomonadales</taxon>
        <taxon>Pseudomonadaceae</taxon>
        <taxon>Entomomonas</taxon>
    </lineage>
</organism>
<evidence type="ECO:0000256" key="6">
    <source>
        <dbReference type="ARBA" id="ARBA00023274"/>
    </source>
</evidence>
<dbReference type="InterPro" id="IPR040322">
    <property type="entry name" value="TROVE2"/>
</dbReference>
<dbReference type="EMBL" id="CP067393">
    <property type="protein sequence ID" value="QQP86445.1"/>
    <property type="molecule type" value="Genomic_DNA"/>
</dbReference>
<dbReference type="PANTHER" id="PTHR14202:SF0">
    <property type="entry name" value="RNA-BINDING PROTEIN RO60"/>
    <property type="match status" value="1"/>
</dbReference>
<dbReference type="RefSeq" id="WP_201094523.1">
    <property type="nucleotide sequence ID" value="NZ_CP067393.1"/>
</dbReference>
<evidence type="ECO:0000313" key="8">
    <source>
        <dbReference type="EMBL" id="QQP86445.1"/>
    </source>
</evidence>
<feature type="domain" description="TROVE" evidence="7">
    <location>
        <begin position="20"/>
        <end position="334"/>
    </location>
</feature>
<sequence>MVNLDIFKTLPGKNIPNTNTINEAGGGAYGFTPKHKLAQLAATGCINQTFYASAETKLADILQLTQDLDATFIAKTAIYAREDGYMKDMPALLAAVLAQKDVAVLNQCFGRIINNGKMLRNFVQIIRSGIAGRKSLGNRPKKLVQNWLLNTSEKQLLNASIGNNPTLADVVKMVHPKPQEEWRAAWFAWLIGRDYDKAQLPPITQTFENFKQALRDGVKGKDLPELPDVPFQMLTALDLNAEQWAAIARKGSWQMVRQNLNTFARHGVFDRVKMVDVIAAKLVDARSIAKASVMPYQLMAAYSNTTITDVPMKVRNALQDAMEIAVKNVPKIVGNVVVCPDVSFSMHSPVTGYRRGATTSVRCIDVAALVGAAVLRKNPKAKIMPFAETVRKIELNPRDSIMINAEKLARMPGGGTNVSAPLHELNTTKAKVDLVILVSDNESWFNSNRYGATATMQEWAKLKARCPNAKLVCIDMQPYGSTQAKEGSDVMNIGGFSDAVFDTIATFAKGNTSANYWVNKIEAISITASA</sequence>
<dbReference type="GO" id="GO:0046872">
    <property type="term" value="F:metal ion binding"/>
    <property type="evidence" value="ECO:0007669"/>
    <property type="project" value="UniProtKB-KW"/>
</dbReference>
<keyword evidence="4" id="KW-0479">Metal-binding</keyword>
<dbReference type="Gene3D" id="3.40.50.410">
    <property type="entry name" value="von Willebrand factor, type A domain"/>
    <property type="match status" value="1"/>
</dbReference>
<evidence type="ECO:0000256" key="1">
    <source>
        <dbReference type="ARBA" id="ARBA00004496"/>
    </source>
</evidence>
<dbReference type="KEGG" id="eaz:JHT90_04185"/>
<dbReference type="GO" id="GO:1990904">
    <property type="term" value="C:ribonucleoprotein complex"/>
    <property type="evidence" value="ECO:0007669"/>
    <property type="project" value="UniProtKB-KW"/>
</dbReference>
<keyword evidence="9" id="KW-1185">Reference proteome</keyword>
<dbReference type="AlphaFoldDB" id="A0A974NGN2"/>
<comment type="subcellular location">
    <subcellularLocation>
        <location evidence="1">Cytoplasm</location>
    </subcellularLocation>
</comment>
<reference evidence="8 9" key="1">
    <citation type="submission" date="2021-01" db="EMBL/GenBank/DDBJ databases">
        <title>Entomomonas sp. F2A isolated from a house cricket (Acheta domesticus).</title>
        <authorList>
            <person name="Spergser J."/>
            <person name="Busse H.-J."/>
        </authorList>
    </citation>
    <scope>NUCLEOTIDE SEQUENCE [LARGE SCALE GENOMIC DNA]</scope>
    <source>
        <strain evidence="8 9">F2A</strain>
    </source>
</reference>
<comment type="similarity">
    <text evidence="2">Belongs to the Ro 60 kDa family.</text>
</comment>
<dbReference type="PROSITE" id="PS50988">
    <property type="entry name" value="TROVE"/>
    <property type="match status" value="1"/>
</dbReference>
<evidence type="ECO:0000256" key="5">
    <source>
        <dbReference type="ARBA" id="ARBA00022884"/>
    </source>
</evidence>
<name>A0A974NGN2_9GAMM</name>
<gene>
    <name evidence="8" type="ORF">JHT90_04185</name>
</gene>